<gene>
    <name evidence="2" type="ORF">BGW36DRAFT_424432</name>
</gene>
<dbReference type="RefSeq" id="XP_046075521.1">
    <property type="nucleotide sequence ID" value="XM_046219959.1"/>
</dbReference>
<dbReference type="Proteomes" id="UP001201262">
    <property type="component" value="Unassembled WGS sequence"/>
</dbReference>
<name>A0AAD4KXM4_9EURO</name>
<feature type="region of interest" description="Disordered" evidence="1">
    <location>
        <begin position="56"/>
        <end position="107"/>
    </location>
</feature>
<feature type="region of interest" description="Disordered" evidence="1">
    <location>
        <begin position="1"/>
        <end position="43"/>
    </location>
</feature>
<organism evidence="2 3">
    <name type="scientific">Talaromyces proteolyticus</name>
    <dbReference type="NCBI Taxonomy" id="1131652"/>
    <lineage>
        <taxon>Eukaryota</taxon>
        <taxon>Fungi</taxon>
        <taxon>Dikarya</taxon>
        <taxon>Ascomycota</taxon>
        <taxon>Pezizomycotina</taxon>
        <taxon>Eurotiomycetes</taxon>
        <taxon>Eurotiomycetidae</taxon>
        <taxon>Eurotiales</taxon>
        <taxon>Trichocomaceae</taxon>
        <taxon>Talaromyces</taxon>
        <taxon>Talaromyces sect. Bacilispori</taxon>
    </lineage>
</organism>
<evidence type="ECO:0000313" key="2">
    <source>
        <dbReference type="EMBL" id="KAH8702145.1"/>
    </source>
</evidence>
<feature type="compositionally biased region" description="Low complexity" evidence="1">
    <location>
        <begin position="67"/>
        <end position="80"/>
    </location>
</feature>
<proteinExistence type="predicted"/>
<evidence type="ECO:0000313" key="3">
    <source>
        <dbReference type="Proteomes" id="UP001201262"/>
    </source>
</evidence>
<dbReference type="EMBL" id="JAJTJA010000003">
    <property type="protein sequence ID" value="KAH8702145.1"/>
    <property type="molecule type" value="Genomic_DNA"/>
</dbReference>
<accession>A0AAD4KXM4</accession>
<keyword evidence="3" id="KW-1185">Reference proteome</keyword>
<evidence type="ECO:0000256" key="1">
    <source>
        <dbReference type="SAM" id="MobiDB-lite"/>
    </source>
</evidence>
<reference evidence="2" key="1">
    <citation type="submission" date="2021-12" db="EMBL/GenBank/DDBJ databases">
        <title>Convergent genome expansion in fungi linked to evolution of root-endophyte symbiosis.</title>
        <authorList>
            <consortium name="DOE Joint Genome Institute"/>
            <person name="Ke Y.-H."/>
            <person name="Bonito G."/>
            <person name="Liao H.-L."/>
            <person name="Looney B."/>
            <person name="Rojas-Flechas A."/>
            <person name="Nash J."/>
            <person name="Hameed K."/>
            <person name="Schadt C."/>
            <person name="Martin F."/>
            <person name="Crous P.W."/>
            <person name="Miettinen O."/>
            <person name="Magnuson J.K."/>
            <person name="Labbe J."/>
            <person name="Jacobson D."/>
            <person name="Doktycz M.J."/>
            <person name="Veneault-Fourrey C."/>
            <person name="Kuo A."/>
            <person name="Mondo S."/>
            <person name="Calhoun S."/>
            <person name="Riley R."/>
            <person name="Ohm R."/>
            <person name="LaButti K."/>
            <person name="Andreopoulos B."/>
            <person name="Pangilinan J."/>
            <person name="Nolan M."/>
            <person name="Tritt A."/>
            <person name="Clum A."/>
            <person name="Lipzen A."/>
            <person name="Daum C."/>
            <person name="Barry K."/>
            <person name="Grigoriev I.V."/>
            <person name="Vilgalys R."/>
        </authorList>
    </citation>
    <scope>NUCLEOTIDE SEQUENCE</scope>
    <source>
        <strain evidence="2">PMI_201</strain>
    </source>
</reference>
<dbReference type="GeneID" id="70250246"/>
<comment type="caution">
    <text evidence="2">The sequence shown here is derived from an EMBL/GenBank/DDBJ whole genome shotgun (WGS) entry which is preliminary data.</text>
</comment>
<sequence length="107" mass="11048">MALDQAGGGVPTENMSGRAPGLDAQGLDRSTNPPASIDDYNRVMLQYTQQQLAAFTNNGDFGDRRSSATSGSSGHSNSSSVTNMASAGNGPPPRRSGSGRSSKDKRT</sequence>
<protein>
    <submittedName>
        <fullName evidence="2">Uncharacterized protein</fullName>
    </submittedName>
</protein>
<feature type="compositionally biased region" description="Gly residues" evidence="1">
    <location>
        <begin position="1"/>
        <end position="10"/>
    </location>
</feature>
<dbReference type="AlphaFoldDB" id="A0AAD4KXM4"/>